<evidence type="ECO:0000256" key="3">
    <source>
        <dbReference type="ARBA" id="ARBA00022692"/>
    </source>
</evidence>
<dbReference type="InterPro" id="IPR036938">
    <property type="entry name" value="PAP2/HPO_sf"/>
</dbReference>
<keyword evidence="2" id="KW-1003">Cell membrane</keyword>
<feature type="region of interest" description="Disordered" evidence="7">
    <location>
        <begin position="210"/>
        <end position="235"/>
    </location>
</feature>
<feature type="domain" description="Phosphatidic acid phosphatase type 2/haloperoxidase" evidence="9">
    <location>
        <begin position="70"/>
        <end position="181"/>
    </location>
</feature>
<feature type="transmembrane region" description="Helical" evidence="8">
    <location>
        <begin position="37"/>
        <end position="57"/>
    </location>
</feature>
<keyword evidence="3 8" id="KW-0812">Transmembrane</keyword>
<proteinExistence type="predicted"/>
<evidence type="ECO:0000256" key="8">
    <source>
        <dbReference type="SAM" id="Phobius"/>
    </source>
</evidence>
<keyword evidence="6 8" id="KW-0472">Membrane</keyword>
<dbReference type="Gene3D" id="1.20.144.10">
    <property type="entry name" value="Phosphatidic acid phosphatase type 2/haloperoxidase"/>
    <property type="match status" value="1"/>
</dbReference>
<evidence type="ECO:0000256" key="1">
    <source>
        <dbReference type="ARBA" id="ARBA00004651"/>
    </source>
</evidence>
<dbReference type="EMBL" id="JAZEWV010000033">
    <property type="protein sequence ID" value="MEE4545705.1"/>
    <property type="molecule type" value="Genomic_DNA"/>
</dbReference>
<gene>
    <name evidence="10" type="ORF">V2S66_27520</name>
</gene>
<dbReference type="Pfam" id="PF01569">
    <property type="entry name" value="PAP2"/>
    <property type="match status" value="1"/>
</dbReference>
<dbReference type="PANTHER" id="PTHR14969:SF62">
    <property type="entry name" value="DECAPRENYLPHOSPHORYL-5-PHOSPHORIBOSE PHOSPHATASE RV3807C-RELATED"/>
    <property type="match status" value="1"/>
</dbReference>
<feature type="transmembrane region" description="Helical" evidence="8">
    <location>
        <begin position="124"/>
        <end position="150"/>
    </location>
</feature>
<evidence type="ECO:0000256" key="4">
    <source>
        <dbReference type="ARBA" id="ARBA00022801"/>
    </source>
</evidence>
<keyword evidence="11" id="KW-1185">Reference proteome</keyword>
<evidence type="ECO:0000256" key="7">
    <source>
        <dbReference type="SAM" id="MobiDB-lite"/>
    </source>
</evidence>
<dbReference type="Proteomes" id="UP001344658">
    <property type="component" value="Unassembled WGS sequence"/>
</dbReference>
<keyword evidence="5 8" id="KW-1133">Transmembrane helix</keyword>
<organism evidence="10 11">
    <name type="scientific">Actinacidiphila polyblastidii</name>
    <dbReference type="NCBI Taxonomy" id="3110430"/>
    <lineage>
        <taxon>Bacteria</taxon>
        <taxon>Bacillati</taxon>
        <taxon>Actinomycetota</taxon>
        <taxon>Actinomycetes</taxon>
        <taxon>Kitasatosporales</taxon>
        <taxon>Streptomycetaceae</taxon>
        <taxon>Actinacidiphila</taxon>
    </lineage>
</organism>
<protein>
    <submittedName>
        <fullName evidence="10">Phosphatase PAP2 family protein</fullName>
    </submittedName>
</protein>
<comment type="caution">
    <text evidence="10">The sequence shown here is derived from an EMBL/GenBank/DDBJ whole genome shotgun (WGS) entry which is preliminary data.</text>
</comment>
<evidence type="ECO:0000313" key="11">
    <source>
        <dbReference type="Proteomes" id="UP001344658"/>
    </source>
</evidence>
<dbReference type="SMART" id="SM00014">
    <property type="entry name" value="acidPPc"/>
    <property type="match status" value="1"/>
</dbReference>
<sequence length="235" mass="24564">MAEVANDSVNPDISLLRDINGLARHAPRGLDRAVQAAGEYGIVAVSVLLAAWCWWRVARRRSEADAPGAVAGVLWAFAAAGIALLVNIPVRALVQRPRPYAEHDGLDVLVHSGHHYSFVSDHTAFTAALAVGVFMVSRGWGTVAILLALAEGFTRVYLGVHYPTDVVGGFALGAATALLLAPLGLALLTACTRRLAATRARRLVHAPAAAPHLPTAPGDHPATPRHSAADKGLAA</sequence>
<evidence type="ECO:0000256" key="6">
    <source>
        <dbReference type="ARBA" id="ARBA00023136"/>
    </source>
</evidence>
<dbReference type="RefSeq" id="WP_330799409.1">
    <property type="nucleotide sequence ID" value="NZ_JAZEWV010000033.1"/>
</dbReference>
<evidence type="ECO:0000256" key="2">
    <source>
        <dbReference type="ARBA" id="ARBA00022475"/>
    </source>
</evidence>
<evidence type="ECO:0000256" key="5">
    <source>
        <dbReference type="ARBA" id="ARBA00022989"/>
    </source>
</evidence>
<keyword evidence="4" id="KW-0378">Hydrolase</keyword>
<dbReference type="SUPFAM" id="SSF48317">
    <property type="entry name" value="Acid phosphatase/Vanadium-dependent haloperoxidase"/>
    <property type="match status" value="1"/>
</dbReference>
<feature type="transmembrane region" description="Helical" evidence="8">
    <location>
        <begin position="69"/>
        <end position="90"/>
    </location>
</feature>
<dbReference type="PANTHER" id="PTHR14969">
    <property type="entry name" value="SPHINGOSINE-1-PHOSPHATE PHOSPHOHYDROLASE"/>
    <property type="match status" value="1"/>
</dbReference>
<evidence type="ECO:0000313" key="10">
    <source>
        <dbReference type="EMBL" id="MEE4545705.1"/>
    </source>
</evidence>
<accession>A0ABU7PIP2</accession>
<reference evidence="10 11" key="1">
    <citation type="submission" date="2023-12" db="EMBL/GenBank/DDBJ databases">
        <title>Streptomyces sp. V4-01.</title>
        <authorList>
            <person name="Somphong A."/>
            <person name="Phongsopitanun W."/>
        </authorList>
    </citation>
    <scope>NUCLEOTIDE SEQUENCE [LARGE SCALE GENOMIC DNA]</scope>
    <source>
        <strain evidence="10 11">V4-01</strain>
    </source>
</reference>
<name>A0ABU7PIP2_9ACTN</name>
<evidence type="ECO:0000259" key="9">
    <source>
        <dbReference type="SMART" id="SM00014"/>
    </source>
</evidence>
<feature type="transmembrane region" description="Helical" evidence="8">
    <location>
        <begin position="170"/>
        <end position="192"/>
    </location>
</feature>
<comment type="subcellular location">
    <subcellularLocation>
        <location evidence="1">Cell membrane</location>
        <topology evidence="1">Multi-pass membrane protein</topology>
    </subcellularLocation>
</comment>
<dbReference type="InterPro" id="IPR000326">
    <property type="entry name" value="PAP2/HPO"/>
</dbReference>